<dbReference type="STRING" id="1420851.AU255_13685"/>
<evidence type="ECO:0000256" key="1">
    <source>
        <dbReference type="ARBA" id="ARBA00007787"/>
    </source>
</evidence>
<name>A0A1V8M3N7_9GAMM</name>
<evidence type="ECO:0000259" key="2">
    <source>
        <dbReference type="Pfam" id="PF00462"/>
    </source>
</evidence>
<dbReference type="AlphaFoldDB" id="A0A1V8M3N7"/>
<dbReference type="InterPro" id="IPR014025">
    <property type="entry name" value="Glutaredoxin_subgr"/>
</dbReference>
<dbReference type="OrthoDB" id="9814618at2"/>
<evidence type="ECO:0000313" key="3">
    <source>
        <dbReference type="EMBL" id="OQK16152.1"/>
    </source>
</evidence>
<keyword evidence="4" id="KW-1185">Reference proteome</keyword>
<feature type="domain" description="Glutaredoxin" evidence="2">
    <location>
        <begin position="4"/>
        <end position="62"/>
    </location>
</feature>
<dbReference type="Proteomes" id="UP000191980">
    <property type="component" value="Unassembled WGS sequence"/>
</dbReference>
<dbReference type="SUPFAM" id="SSF52833">
    <property type="entry name" value="Thioredoxin-like"/>
    <property type="match status" value="1"/>
</dbReference>
<dbReference type="PANTHER" id="PTHR45694">
    <property type="entry name" value="GLUTAREDOXIN 2"/>
    <property type="match status" value="1"/>
</dbReference>
<dbReference type="Gene3D" id="3.40.30.10">
    <property type="entry name" value="Glutaredoxin"/>
    <property type="match status" value="1"/>
</dbReference>
<dbReference type="GO" id="GO:0015038">
    <property type="term" value="F:glutathione disulfide oxidoreductase activity"/>
    <property type="evidence" value="ECO:0007669"/>
    <property type="project" value="TreeGrafter"/>
</dbReference>
<dbReference type="GO" id="GO:0005737">
    <property type="term" value="C:cytoplasm"/>
    <property type="evidence" value="ECO:0007669"/>
    <property type="project" value="TreeGrafter"/>
</dbReference>
<accession>A0A1V8M3N7</accession>
<evidence type="ECO:0000313" key="4">
    <source>
        <dbReference type="Proteomes" id="UP000191980"/>
    </source>
</evidence>
<dbReference type="GO" id="GO:0034599">
    <property type="term" value="P:cellular response to oxidative stress"/>
    <property type="evidence" value="ECO:0007669"/>
    <property type="project" value="TreeGrafter"/>
</dbReference>
<reference evidence="3 4" key="1">
    <citation type="submission" date="2015-12" db="EMBL/GenBank/DDBJ databases">
        <authorList>
            <person name="Shamseldin A."/>
            <person name="Moawad H."/>
            <person name="Abd El-Rahim W.M."/>
            <person name="Sadowsky M.J."/>
        </authorList>
    </citation>
    <scope>NUCLEOTIDE SEQUENCE [LARGE SCALE GENOMIC DNA]</scope>
    <source>
        <strain evidence="3 4">WF1</strain>
    </source>
</reference>
<dbReference type="PANTHER" id="PTHR45694:SF18">
    <property type="entry name" value="GLUTAREDOXIN-1-RELATED"/>
    <property type="match status" value="1"/>
</dbReference>
<comment type="similarity">
    <text evidence="1">Belongs to the glutaredoxin family.</text>
</comment>
<proteinExistence type="inferred from homology"/>
<dbReference type="InterPro" id="IPR036249">
    <property type="entry name" value="Thioredoxin-like_sf"/>
</dbReference>
<dbReference type="RefSeq" id="WP_080523529.1">
    <property type="nucleotide sequence ID" value="NZ_LPUF01000002.1"/>
</dbReference>
<comment type="caution">
    <text evidence="3">The sequence shown here is derived from an EMBL/GenBank/DDBJ whole genome shotgun (WGS) entry which is preliminary data.</text>
</comment>
<dbReference type="InterPro" id="IPR002109">
    <property type="entry name" value="Glutaredoxin"/>
</dbReference>
<dbReference type="EMBL" id="LPUF01000002">
    <property type="protein sequence ID" value="OQK16152.1"/>
    <property type="molecule type" value="Genomic_DNA"/>
</dbReference>
<dbReference type="PROSITE" id="PS51354">
    <property type="entry name" value="GLUTAREDOXIN_2"/>
    <property type="match status" value="1"/>
</dbReference>
<protein>
    <recommendedName>
        <fullName evidence="2">Glutaredoxin domain-containing protein</fullName>
    </recommendedName>
</protein>
<sequence length="86" mass="9479">MSTVTVLTSATCSYCVAAKSLLLKHRVDYQEVDLVKGGEQAQTLLAQSGQRTVPQIFIDEKPIGGFTELVQLLNNKEFDINQLPIL</sequence>
<dbReference type="PRINTS" id="PR00160">
    <property type="entry name" value="GLUTAREDOXIN"/>
</dbReference>
<gene>
    <name evidence="3" type="ORF">AU255_13685</name>
</gene>
<dbReference type="Pfam" id="PF00462">
    <property type="entry name" value="Glutaredoxin"/>
    <property type="match status" value="1"/>
</dbReference>
<organism evidence="3 4">
    <name type="scientific">Methyloprofundus sedimenti</name>
    <dbReference type="NCBI Taxonomy" id="1420851"/>
    <lineage>
        <taxon>Bacteria</taxon>
        <taxon>Pseudomonadati</taxon>
        <taxon>Pseudomonadota</taxon>
        <taxon>Gammaproteobacteria</taxon>
        <taxon>Methylococcales</taxon>
        <taxon>Methylococcaceae</taxon>
        <taxon>Methyloprofundus</taxon>
    </lineage>
</organism>